<accession>A0ABW1GXD9</accession>
<evidence type="ECO:0000313" key="2">
    <source>
        <dbReference type="Proteomes" id="UP001596200"/>
    </source>
</evidence>
<dbReference type="RefSeq" id="WP_344516536.1">
    <property type="nucleotide sequence ID" value="NZ_BAAATU010000040.1"/>
</dbReference>
<keyword evidence="2" id="KW-1185">Reference proteome</keyword>
<sequence>MLDGIAWIGEFGNENAACRGPGMRGAISLTAARGVEPEEFLVRLGADSEQLRCHDTYRERDALALGPDAQHARVAMYGTCGEWLYVLEDWGMATWYAGHRTVAAMEPLTGEEVVCLTMNSWDPPKLILHAPGDGRVWQAEFAEDTERSSALDAALRAAGAVFPSVREAPEDEVALYFEEHREELPTAVFTAVGHYCGLSIDRAVVEAGELPLVILPSVR</sequence>
<dbReference type="Proteomes" id="UP001596200">
    <property type="component" value="Unassembled WGS sequence"/>
</dbReference>
<evidence type="ECO:0000313" key="1">
    <source>
        <dbReference type="EMBL" id="MFC5918287.1"/>
    </source>
</evidence>
<reference evidence="2" key="1">
    <citation type="journal article" date="2019" name="Int. J. Syst. Evol. Microbiol.">
        <title>The Global Catalogue of Microorganisms (GCM) 10K type strain sequencing project: providing services to taxonomists for standard genome sequencing and annotation.</title>
        <authorList>
            <consortium name="The Broad Institute Genomics Platform"/>
            <consortium name="The Broad Institute Genome Sequencing Center for Infectious Disease"/>
            <person name="Wu L."/>
            <person name="Ma J."/>
        </authorList>
    </citation>
    <scope>NUCLEOTIDE SEQUENCE [LARGE SCALE GENOMIC DNA]</scope>
    <source>
        <strain evidence="2">JCM 4147</strain>
    </source>
</reference>
<gene>
    <name evidence="1" type="ORF">ACFP1B_33375</name>
</gene>
<comment type="caution">
    <text evidence="1">The sequence shown here is derived from an EMBL/GenBank/DDBJ whole genome shotgun (WGS) entry which is preliminary data.</text>
</comment>
<protein>
    <submittedName>
        <fullName evidence="1">Uncharacterized protein</fullName>
    </submittedName>
</protein>
<proteinExistence type="predicted"/>
<dbReference type="EMBL" id="JBHSPU010000038">
    <property type="protein sequence ID" value="MFC5918287.1"/>
    <property type="molecule type" value="Genomic_DNA"/>
</dbReference>
<name>A0ABW1GXD9_9ACTN</name>
<organism evidence="1 2">
    <name type="scientific">Streptomyces pulveraceus</name>
    <dbReference type="NCBI Taxonomy" id="68258"/>
    <lineage>
        <taxon>Bacteria</taxon>
        <taxon>Bacillati</taxon>
        <taxon>Actinomycetota</taxon>
        <taxon>Actinomycetes</taxon>
        <taxon>Kitasatosporales</taxon>
        <taxon>Streptomycetaceae</taxon>
        <taxon>Streptomyces</taxon>
    </lineage>
</organism>